<comment type="caution">
    <text evidence="2">The sequence shown here is derived from an EMBL/GenBank/DDBJ whole genome shotgun (WGS) entry which is preliminary data.</text>
</comment>
<dbReference type="InterPro" id="IPR027417">
    <property type="entry name" value="P-loop_NTPase"/>
</dbReference>
<dbReference type="InterPro" id="IPR041677">
    <property type="entry name" value="DNA2/NAM7_AAA_11"/>
</dbReference>
<dbReference type="AlphaFoldDB" id="X1HDG1"/>
<gene>
    <name evidence="2" type="ORF">S03H2_46898</name>
</gene>
<sequence>PDTYREYFNRFTNWIREERNESSQNFANLWKLDINQRIAKGKAIDGLKLESEIKENGNTKLIFSCNNMSELREGDIVVLSQGSIQKGSVITGAISSISKNSLEVSTRAVAESISAVDLYSLDVGFRRQQRGLFNLAFKRNNFRQIILDTISPTIKSVKGEFVKNNPVQNEGIERILGTKNFSLIQGPAGTGKTYVIAKSAIILAKNGEKVLLTAFTNRAVDNICSYLIANHFTNFVRLGRKYSTQDEIKDYTLETYKDKNPDKSFS</sequence>
<dbReference type="PANTHER" id="PTHR10887:SF495">
    <property type="entry name" value="HELICASE SENATAXIN ISOFORM X1-RELATED"/>
    <property type="match status" value="1"/>
</dbReference>
<feature type="non-terminal residue" evidence="2">
    <location>
        <position position="266"/>
    </location>
</feature>
<accession>X1HDG1</accession>
<organism evidence="2">
    <name type="scientific">marine sediment metagenome</name>
    <dbReference type="NCBI Taxonomy" id="412755"/>
    <lineage>
        <taxon>unclassified sequences</taxon>
        <taxon>metagenomes</taxon>
        <taxon>ecological metagenomes</taxon>
    </lineage>
</organism>
<feature type="domain" description="DNA2/NAM7 helicase helicase" evidence="1">
    <location>
        <begin position="165"/>
        <end position="262"/>
    </location>
</feature>
<feature type="non-terminal residue" evidence="2">
    <location>
        <position position="1"/>
    </location>
</feature>
<dbReference type="EMBL" id="BARU01029482">
    <property type="protein sequence ID" value="GAH67442.1"/>
    <property type="molecule type" value="Genomic_DNA"/>
</dbReference>
<dbReference type="PANTHER" id="PTHR10887">
    <property type="entry name" value="DNA2/NAM7 HELICASE FAMILY"/>
    <property type="match status" value="1"/>
</dbReference>
<dbReference type="Pfam" id="PF13086">
    <property type="entry name" value="AAA_11"/>
    <property type="match status" value="1"/>
</dbReference>
<reference evidence="2" key="1">
    <citation type="journal article" date="2014" name="Front. Microbiol.">
        <title>High frequency of phylogenetically diverse reductive dehalogenase-homologous genes in deep subseafloor sedimentary metagenomes.</title>
        <authorList>
            <person name="Kawai M."/>
            <person name="Futagami T."/>
            <person name="Toyoda A."/>
            <person name="Takaki Y."/>
            <person name="Nishi S."/>
            <person name="Hori S."/>
            <person name="Arai W."/>
            <person name="Tsubouchi T."/>
            <person name="Morono Y."/>
            <person name="Uchiyama I."/>
            <person name="Ito T."/>
            <person name="Fujiyama A."/>
            <person name="Inagaki F."/>
            <person name="Takami H."/>
        </authorList>
    </citation>
    <scope>NUCLEOTIDE SEQUENCE</scope>
    <source>
        <strain evidence="2">Expedition CK06-06</strain>
    </source>
</reference>
<dbReference type="Gene3D" id="2.40.30.270">
    <property type="match status" value="1"/>
</dbReference>
<protein>
    <recommendedName>
        <fullName evidence="1">DNA2/NAM7 helicase helicase domain-containing protein</fullName>
    </recommendedName>
</protein>
<evidence type="ECO:0000313" key="2">
    <source>
        <dbReference type="EMBL" id="GAH67442.1"/>
    </source>
</evidence>
<dbReference type="SUPFAM" id="SSF52540">
    <property type="entry name" value="P-loop containing nucleoside triphosphate hydrolases"/>
    <property type="match status" value="1"/>
</dbReference>
<evidence type="ECO:0000259" key="1">
    <source>
        <dbReference type="Pfam" id="PF13086"/>
    </source>
</evidence>
<dbReference type="InterPro" id="IPR045055">
    <property type="entry name" value="DNA2/NAM7-like"/>
</dbReference>
<proteinExistence type="predicted"/>
<dbReference type="Gene3D" id="3.40.50.300">
    <property type="entry name" value="P-loop containing nucleotide triphosphate hydrolases"/>
    <property type="match status" value="1"/>
</dbReference>
<name>X1HDG1_9ZZZZ</name>
<dbReference type="GO" id="GO:0004386">
    <property type="term" value="F:helicase activity"/>
    <property type="evidence" value="ECO:0007669"/>
    <property type="project" value="InterPro"/>
</dbReference>